<evidence type="ECO:0000256" key="4">
    <source>
        <dbReference type="ARBA" id="ARBA00022553"/>
    </source>
</evidence>
<dbReference type="PANTHER" id="PTHR10924">
    <property type="entry name" value="MAJOR FACILITATOR SUPERFAMILY PROTEIN-RELATED"/>
    <property type="match status" value="1"/>
</dbReference>
<protein>
    <recommendedName>
        <fullName evidence="16">Choline/ethanolamine transporter FLVCR1</fullName>
    </recommendedName>
    <alternativeName>
        <fullName evidence="17">Heme transporter FLVCR1</fullName>
    </alternativeName>
</protein>
<feature type="transmembrane region" description="Helical" evidence="19">
    <location>
        <begin position="172"/>
        <end position="189"/>
    </location>
</feature>
<comment type="catalytic activity">
    <reaction evidence="13">
        <text>ethanolamine(in) = ethanolamine(out)</text>
        <dbReference type="Rhea" id="RHEA:32747"/>
        <dbReference type="ChEBI" id="CHEBI:57603"/>
    </reaction>
</comment>
<feature type="transmembrane region" description="Helical" evidence="19">
    <location>
        <begin position="423"/>
        <end position="442"/>
    </location>
</feature>
<feature type="transmembrane region" description="Helical" evidence="19">
    <location>
        <begin position="145"/>
        <end position="165"/>
    </location>
</feature>
<evidence type="ECO:0000313" key="22">
    <source>
        <dbReference type="Proteomes" id="UP001108240"/>
    </source>
</evidence>
<keyword evidence="4" id="KW-0597">Phosphoprotein</keyword>
<comment type="catalytic activity">
    <reaction evidence="11">
        <text>heme b(in) = heme b(out)</text>
        <dbReference type="Rhea" id="RHEA:75443"/>
        <dbReference type="ChEBI" id="CHEBI:60344"/>
    </reaction>
</comment>
<proteinExistence type="inferred from homology"/>
<evidence type="ECO:0000256" key="8">
    <source>
        <dbReference type="ARBA" id="ARBA00023136"/>
    </source>
</evidence>
<evidence type="ECO:0000256" key="19">
    <source>
        <dbReference type="SAM" id="Phobius"/>
    </source>
</evidence>
<evidence type="ECO:0000256" key="13">
    <source>
        <dbReference type="ARBA" id="ARBA00045087"/>
    </source>
</evidence>
<reference evidence="21" key="2">
    <citation type="submission" date="2025-09" db="UniProtKB">
        <authorList>
            <consortium name="Ensembl"/>
        </authorList>
    </citation>
    <scope>IDENTIFICATION</scope>
</reference>
<evidence type="ECO:0000256" key="15">
    <source>
        <dbReference type="ARBA" id="ARBA00060240"/>
    </source>
</evidence>
<keyword evidence="9" id="KW-0675">Receptor</keyword>
<reference evidence="21" key="1">
    <citation type="submission" date="2025-08" db="UniProtKB">
        <authorList>
            <consortium name="Ensembl"/>
        </authorList>
    </citation>
    <scope>IDENTIFICATION</scope>
</reference>
<dbReference type="FunFam" id="1.20.1250.20:FF:000184">
    <property type="entry name" value="Feline leukemia virus subgroup C receptor-related protein 1"/>
    <property type="match status" value="1"/>
</dbReference>
<dbReference type="GO" id="GO:0031966">
    <property type="term" value="C:mitochondrial membrane"/>
    <property type="evidence" value="ECO:0007669"/>
    <property type="project" value="UniProtKB-ARBA"/>
</dbReference>
<organism evidence="21 22">
    <name type="scientific">Cyprinus carpio carpio</name>
    <dbReference type="NCBI Taxonomy" id="630221"/>
    <lineage>
        <taxon>Eukaryota</taxon>
        <taxon>Metazoa</taxon>
        <taxon>Chordata</taxon>
        <taxon>Craniata</taxon>
        <taxon>Vertebrata</taxon>
        <taxon>Euteleostomi</taxon>
        <taxon>Actinopterygii</taxon>
        <taxon>Neopterygii</taxon>
        <taxon>Teleostei</taxon>
        <taxon>Ostariophysi</taxon>
        <taxon>Cypriniformes</taxon>
        <taxon>Cyprinidae</taxon>
        <taxon>Cyprininae</taxon>
        <taxon>Cyprinus</taxon>
    </lineage>
</organism>
<dbReference type="PROSITE" id="PS50850">
    <property type="entry name" value="MFS"/>
    <property type="match status" value="1"/>
</dbReference>
<dbReference type="AlphaFoldDB" id="A0A8C1DVF9"/>
<evidence type="ECO:0000256" key="9">
    <source>
        <dbReference type="ARBA" id="ARBA00023170"/>
    </source>
</evidence>
<feature type="transmembrane region" description="Helical" evidence="19">
    <location>
        <begin position="400"/>
        <end position="417"/>
    </location>
</feature>
<feature type="transmembrane region" description="Helical" evidence="19">
    <location>
        <begin position="195"/>
        <end position="219"/>
    </location>
</feature>
<dbReference type="GeneTree" id="ENSGT01030000234625"/>
<evidence type="ECO:0000256" key="11">
    <source>
        <dbReference type="ARBA" id="ARBA00035075"/>
    </source>
</evidence>
<dbReference type="InterPro" id="IPR049680">
    <property type="entry name" value="FLVCR1-2_SLC49-like"/>
</dbReference>
<evidence type="ECO:0000256" key="2">
    <source>
        <dbReference type="ARBA" id="ARBA00022448"/>
    </source>
</evidence>
<dbReference type="Proteomes" id="UP001108240">
    <property type="component" value="Unplaced"/>
</dbReference>
<evidence type="ECO:0000256" key="3">
    <source>
        <dbReference type="ARBA" id="ARBA00022475"/>
    </source>
</evidence>
<comment type="catalytic activity">
    <reaction evidence="12">
        <text>choline(out) = choline(in)</text>
        <dbReference type="Rhea" id="RHEA:32751"/>
        <dbReference type="ChEBI" id="CHEBI:15354"/>
    </reaction>
</comment>
<feature type="transmembrane region" description="Helical" evidence="19">
    <location>
        <begin position="488"/>
        <end position="508"/>
    </location>
</feature>
<keyword evidence="10" id="KW-0325">Glycoprotein</keyword>
<evidence type="ECO:0000256" key="17">
    <source>
        <dbReference type="ARBA" id="ARBA00080886"/>
    </source>
</evidence>
<evidence type="ECO:0000256" key="7">
    <source>
        <dbReference type="ARBA" id="ARBA00023057"/>
    </source>
</evidence>
<dbReference type="OMA" id="LDLMGHN"/>
<comment type="function">
    <text evidence="15">Uniporter that mediates the transport of extracellular choline and ethanolamine into cells, thereby playing a key role in phospholipid biosynthesis. Choline and ethanolamine are the precursors of phosphatidylcholine and phosphatidylethanolamine, respectively, the two most abundant phospholipids. Transport is not coupled with proton transport and is exclusively driven by the choline (or ethanolamine) gradient across the plasma membrane. Also acts as a heme b transporter that mediates heme efflux from the cytoplasm to the extracellular compartment.</text>
</comment>
<dbReference type="GO" id="GO:0043249">
    <property type="term" value="P:erythrocyte maturation"/>
    <property type="evidence" value="ECO:0007669"/>
    <property type="project" value="UniProtKB-KW"/>
</dbReference>
<feature type="transmembrane region" description="Helical" evidence="19">
    <location>
        <begin position="330"/>
        <end position="348"/>
    </location>
</feature>
<dbReference type="GO" id="GO:0005886">
    <property type="term" value="C:plasma membrane"/>
    <property type="evidence" value="ECO:0007669"/>
    <property type="project" value="UniProtKB-SubCell"/>
</dbReference>
<evidence type="ECO:0000256" key="6">
    <source>
        <dbReference type="ARBA" id="ARBA00022989"/>
    </source>
</evidence>
<keyword evidence="2" id="KW-0813">Transport</keyword>
<dbReference type="GO" id="GO:0006783">
    <property type="term" value="P:heme biosynthetic process"/>
    <property type="evidence" value="ECO:0007669"/>
    <property type="project" value="UniProtKB-ARBA"/>
</dbReference>
<keyword evidence="5 19" id="KW-0812">Transmembrane</keyword>
<dbReference type="Pfam" id="PF07690">
    <property type="entry name" value="MFS_1"/>
    <property type="match status" value="1"/>
</dbReference>
<dbReference type="InterPro" id="IPR036259">
    <property type="entry name" value="MFS_trans_sf"/>
</dbReference>
<keyword evidence="6 19" id="KW-1133">Transmembrane helix</keyword>
<dbReference type="Ensembl" id="ENSCCRT00000073883.2">
    <property type="protein sequence ID" value="ENSCCRP00000068182.2"/>
    <property type="gene ID" value="ENSCCRG00000036583.2"/>
</dbReference>
<evidence type="ECO:0000313" key="21">
    <source>
        <dbReference type="Ensembl" id="ENSCCRP00000068182.2"/>
    </source>
</evidence>
<dbReference type="GO" id="GO:0097037">
    <property type="term" value="P:heme export"/>
    <property type="evidence" value="ECO:0007669"/>
    <property type="project" value="TreeGrafter"/>
</dbReference>
<evidence type="ECO:0000256" key="10">
    <source>
        <dbReference type="ARBA" id="ARBA00023180"/>
    </source>
</evidence>
<keyword evidence="8 19" id="KW-0472">Membrane</keyword>
<feature type="region of interest" description="Disordered" evidence="18">
    <location>
        <begin position="529"/>
        <end position="554"/>
    </location>
</feature>
<feature type="transmembrane region" description="Helical" evidence="19">
    <location>
        <begin position="273"/>
        <end position="293"/>
    </location>
</feature>
<evidence type="ECO:0000256" key="14">
    <source>
        <dbReference type="ARBA" id="ARBA00046338"/>
    </source>
</evidence>
<feature type="compositionally biased region" description="Polar residues" evidence="18">
    <location>
        <begin position="544"/>
        <end position="554"/>
    </location>
</feature>
<comment type="subcellular location">
    <subcellularLocation>
        <location evidence="1">Cell membrane</location>
        <topology evidence="1">Multi-pass membrane protein</topology>
    </subcellularLocation>
</comment>
<feature type="transmembrane region" description="Helical" evidence="19">
    <location>
        <begin position="231"/>
        <end position="253"/>
    </location>
</feature>
<feature type="domain" description="Major facilitator superfamily (MFS) profile" evidence="20">
    <location>
        <begin position="107"/>
        <end position="513"/>
    </location>
</feature>
<evidence type="ECO:0000256" key="5">
    <source>
        <dbReference type="ARBA" id="ARBA00022692"/>
    </source>
</evidence>
<feature type="transmembrane region" description="Helical" evidence="19">
    <location>
        <begin position="462"/>
        <end position="482"/>
    </location>
</feature>
<dbReference type="Gene3D" id="1.20.1250.20">
    <property type="entry name" value="MFS general substrate transporter like domains"/>
    <property type="match status" value="2"/>
</dbReference>
<dbReference type="GO" id="GO:0015232">
    <property type="term" value="F:heme transmembrane transporter activity"/>
    <property type="evidence" value="ECO:0007669"/>
    <property type="project" value="TreeGrafter"/>
</dbReference>
<keyword evidence="3" id="KW-1003">Cell membrane</keyword>
<evidence type="ECO:0000259" key="20">
    <source>
        <dbReference type="PROSITE" id="PS50850"/>
    </source>
</evidence>
<feature type="transmembrane region" description="Helical" evidence="19">
    <location>
        <begin position="368"/>
        <end position="388"/>
    </location>
</feature>
<evidence type="ECO:0000256" key="12">
    <source>
        <dbReference type="ARBA" id="ARBA00036811"/>
    </source>
</evidence>
<comment type="similarity">
    <text evidence="14">Belongs to the major facilitator superfamily. Feline leukemia virus subgroup C receptor (TC 2.A.1.28.1) family.</text>
</comment>
<keyword evidence="22" id="KW-1185">Reference proteome</keyword>
<name>A0A8C1DVF9_CYPCA</name>
<dbReference type="GO" id="GO:0020037">
    <property type="term" value="F:heme binding"/>
    <property type="evidence" value="ECO:0007669"/>
    <property type="project" value="TreeGrafter"/>
</dbReference>
<dbReference type="InterPro" id="IPR011701">
    <property type="entry name" value="MFS"/>
</dbReference>
<dbReference type="PANTHER" id="PTHR10924:SF2">
    <property type="entry name" value="HEME TRANSPORTER FLVCR1"/>
    <property type="match status" value="1"/>
</dbReference>
<dbReference type="InterPro" id="IPR020846">
    <property type="entry name" value="MFS_dom"/>
</dbReference>
<dbReference type="CDD" id="cd17455">
    <property type="entry name" value="MFS_FLVCR1"/>
    <property type="match status" value="1"/>
</dbReference>
<feature type="transmembrane region" description="Helical" evidence="19">
    <location>
        <begin position="105"/>
        <end position="125"/>
    </location>
</feature>
<evidence type="ECO:0000256" key="16">
    <source>
        <dbReference type="ARBA" id="ARBA00068050"/>
    </source>
</evidence>
<accession>A0A8C1DVF9</accession>
<evidence type="ECO:0000256" key="18">
    <source>
        <dbReference type="SAM" id="MobiDB-lite"/>
    </source>
</evidence>
<dbReference type="SUPFAM" id="SSF103473">
    <property type="entry name" value="MFS general substrate transporter"/>
    <property type="match status" value="1"/>
</dbReference>
<evidence type="ECO:0000256" key="1">
    <source>
        <dbReference type="ARBA" id="ARBA00004651"/>
    </source>
</evidence>
<dbReference type="GO" id="GO:0006839">
    <property type="term" value="P:mitochondrial transport"/>
    <property type="evidence" value="ECO:0007669"/>
    <property type="project" value="TreeGrafter"/>
</dbReference>
<sequence length="554" mass="59993">MSGVVVAVHPGGALLGARGLQRAEVTGVLEVTTEVFSFSTPDGGGTEGNTEEESGYKELSNGSVHITLDPKTLEQELPPPDEKEAMLPGEQNNEALETRLYWRRFAVLAVFSLYSLVNAFQWIQYSIITNIFMDYYNVSSIAIDWLSVVYMVAYVPLIFPATWLLDKKGLRMTALLGAGLNALGAWVKCASVGPGLFWVTMSAQIICSVAQVFILGLPSRIASVWFGPREVSTACATAVLGNQLGVAIGFLLPPVLVPNTADDKDLMGHNISIMFYGTAGVSTLLFLLTIFVIKDRPPLPPSKAQAVLSTGPAEDYSYKKSIINLFKNKPFILLLISYGIMTGSFYSVSTLLNQMIITHYPGEELNTGRIGLTLVVAGMFGSILCGIWLDRTKTYKLTTLIVYVLSFIGMVVFTFTLNLGNLLVIFFTAGVLGFFMTGYLPIGFEFGVEITYPESEGTSSGLLNAFAQVFGIIFTLIQGQLTTDYGPLSGNIFLCAWILLGIVLTALIKSDLKRHGVNMSSINKGQAVPTELPSENLSGDVKPESSSLPHQTSI</sequence>
<keyword evidence="7" id="KW-0265">Erythrocyte maturation</keyword>